<evidence type="ECO:0000313" key="3">
    <source>
        <dbReference type="EMBL" id="JAP95354.1"/>
    </source>
</evidence>
<feature type="region of interest" description="Disordered" evidence="2">
    <location>
        <begin position="316"/>
        <end position="341"/>
    </location>
</feature>
<keyword evidence="1" id="KW-0175">Coiled coil</keyword>
<gene>
    <name evidence="3" type="ORF">TPC1_11684</name>
</gene>
<evidence type="ECO:0000256" key="1">
    <source>
        <dbReference type="SAM" id="Coils"/>
    </source>
</evidence>
<organism evidence="3">
    <name type="scientific">Trepomonas sp. PC1</name>
    <dbReference type="NCBI Taxonomy" id="1076344"/>
    <lineage>
        <taxon>Eukaryota</taxon>
        <taxon>Metamonada</taxon>
        <taxon>Diplomonadida</taxon>
        <taxon>Hexamitidae</taxon>
        <taxon>Hexamitinae</taxon>
        <taxon>Trepomonas</taxon>
    </lineage>
</organism>
<feature type="coiled-coil region" evidence="1">
    <location>
        <begin position="554"/>
        <end position="596"/>
    </location>
</feature>
<feature type="region of interest" description="Disordered" evidence="2">
    <location>
        <begin position="407"/>
        <end position="429"/>
    </location>
</feature>
<reference evidence="3" key="1">
    <citation type="submission" date="2015-07" db="EMBL/GenBank/DDBJ databases">
        <title>Adaptation to a free-living lifestyle via gene acquisitions in the diplomonad Trepomonas sp. PC1.</title>
        <authorList>
            <person name="Xu F."/>
            <person name="Jerlstrom-Hultqvist J."/>
            <person name="Kolisko M."/>
            <person name="Simpson A.G.B."/>
            <person name="Roger A.J."/>
            <person name="Svard S.G."/>
            <person name="Andersson J.O."/>
        </authorList>
    </citation>
    <scope>NUCLEOTIDE SEQUENCE</scope>
    <source>
        <strain evidence="3">PC1</strain>
    </source>
</reference>
<dbReference type="AlphaFoldDB" id="A0A146KHQ2"/>
<sequence length="823" mass="96791">KTEIQQQCSDLEEVISSQFTAEVQQSFSLIKKMIENRPFYVMFETLLKCDPMKDHESPKSVLPIFEQTIEEISNNLQLQLKPILQAHIQKFLFWFYDNFQNEVQSNYKKVNDFTNQSFQQLSIQMGRKISEMATENTNQKMIIKKLNWVLQQCASGSHLQLVDKILGEQKYVQDMTIDQLEIERLRLEQNNLHKQLDKLKYRPETWTGSTQTEDNRDQIIKQLKSDFEAEKRESKIILLKIKQTIENEDFSELYQLYKKHFSDDAAKTINQIDFKDKIKKEVEKEMEFELIKMRKSMKLKLKCQIKDEIDREAKEQKLKMKKKMQKPKTSHKKDKVDERDVKSVYQDRSDISLDDMELQYENLGEEEFEEDDLQISQLSRLSEEAPEVQLEEGDIGIIQQFEQKDHVGSYGPNQEQNLSNYPKNSVPMPSPIQLKQRQLPSRNTAYYITKLVNKQITKMLPSLAPLSTEELQSVLVQIENSQRKSENLTLNSLNLTAIKAKSNLKLSQNHPDLMNSRQFYLKLLKSKQRQFRMQEKSEEKEVKVVYKYHEPEQLQKIKQELLESKKRAEVIEAMKKKQLKEQITRQQKQNNKIAQSQVSPNMEKIKKEMIQNAKQQFQQQNFVLQQQILQLRHQLQNNQFRCTDCKNLFKIDEKQQIKIETNSKATLAVLNTKPLQVDRIVQVDILDCQVPKVTISNCKTVQSDLYATKNEDGIYYLKLATENRVVCSQHVIWIDGSYFQVNNEVATQLSGPDVVQLQQEQQNNPKLLKMMVQTGFTRGEDGVGVQIGKSFWLGQKVTLREVKSKYFHYKQGGGHYEIEPWIQ</sequence>
<name>A0A146KHQ2_9EUKA</name>
<feature type="non-terminal residue" evidence="3">
    <location>
        <position position="1"/>
    </location>
</feature>
<feature type="compositionally biased region" description="Polar residues" evidence="2">
    <location>
        <begin position="411"/>
        <end position="423"/>
    </location>
</feature>
<proteinExistence type="predicted"/>
<evidence type="ECO:0000256" key="2">
    <source>
        <dbReference type="SAM" id="MobiDB-lite"/>
    </source>
</evidence>
<dbReference type="EMBL" id="GDID01001252">
    <property type="protein sequence ID" value="JAP95354.1"/>
    <property type="molecule type" value="Transcribed_RNA"/>
</dbReference>
<accession>A0A146KHQ2</accession>
<feature type="compositionally biased region" description="Basic residues" evidence="2">
    <location>
        <begin position="319"/>
        <end position="333"/>
    </location>
</feature>
<protein>
    <submittedName>
        <fullName evidence="3">Uncharacterized protein</fullName>
    </submittedName>
</protein>